<evidence type="ECO:0000256" key="2">
    <source>
        <dbReference type="ARBA" id="ARBA00022692"/>
    </source>
</evidence>
<keyword evidence="7" id="KW-0732">Signal</keyword>
<accession>A0A165TDI8</accession>
<keyword evidence="4 6" id="KW-0472">Membrane</keyword>
<proteinExistence type="predicted"/>
<evidence type="ECO:0000256" key="1">
    <source>
        <dbReference type="ARBA" id="ARBA00004167"/>
    </source>
</evidence>
<feature type="chain" id="PRO_5007867013" evidence="7">
    <location>
        <begin position="28"/>
        <end position="318"/>
    </location>
</feature>
<dbReference type="InterPro" id="IPR051694">
    <property type="entry name" value="Immunoregulatory_rcpt-like"/>
</dbReference>
<feature type="region of interest" description="Disordered" evidence="5">
    <location>
        <begin position="159"/>
        <end position="200"/>
    </location>
</feature>
<gene>
    <name evidence="8" type="ORF">NEOLEDRAFT_1132014</name>
</gene>
<dbReference type="EMBL" id="KV425566">
    <property type="protein sequence ID" value="KZT26509.1"/>
    <property type="molecule type" value="Genomic_DNA"/>
</dbReference>
<dbReference type="OrthoDB" id="2526171at2759"/>
<evidence type="ECO:0000256" key="6">
    <source>
        <dbReference type="SAM" id="Phobius"/>
    </source>
</evidence>
<evidence type="ECO:0000313" key="9">
    <source>
        <dbReference type="Proteomes" id="UP000076761"/>
    </source>
</evidence>
<feature type="signal peptide" evidence="7">
    <location>
        <begin position="1"/>
        <end position="27"/>
    </location>
</feature>
<dbReference type="Proteomes" id="UP000076761">
    <property type="component" value="Unassembled WGS sequence"/>
</dbReference>
<feature type="transmembrane region" description="Helical" evidence="6">
    <location>
        <begin position="206"/>
        <end position="230"/>
    </location>
</feature>
<feature type="region of interest" description="Disordered" evidence="5">
    <location>
        <begin position="270"/>
        <end position="318"/>
    </location>
</feature>
<evidence type="ECO:0000256" key="3">
    <source>
        <dbReference type="ARBA" id="ARBA00022989"/>
    </source>
</evidence>
<keyword evidence="9" id="KW-1185">Reference proteome</keyword>
<evidence type="ECO:0000256" key="5">
    <source>
        <dbReference type="SAM" id="MobiDB-lite"/>
    </source>
</evidence>
<dbReference type="GO" id="GO:0016020">
    <property type="term" value="C:membrane"/>
    <property type="evidence" value="ECO:0007669"/>
    <property type="project" value="UniProtKB-SubCell"/>
</dbReference>
<evidence type="ECO:0000313" key="8">
    <source>
        <dbReference type="EMBL" id="KZT26509.1"/>
    </source>
</evidence>
<dbReference type="PANTHER" id="PTHR15549">
    <property type="entry name" value="PAIRED IMMUNOGLOBULIN-LIKE TYPE 2 RECEPTOR"/>
    <property type="match status" value="1"/>
</dbReference>
<dbReference type="AlphaFoldDB" id="A0A165TDI8"/>
<feature type="compositionally biased region" description="Low complexity" evidence="5">
    <location>
        <begin position="169"/>
        <end position="200"/>
    </location>
</feature>
<sequence length="318" mass="33254">MFTSSKAVAVVVVVAELLISVLPGAYAQTSDVVCSIYNWTENSIGQTPCLVAAYLQGACNSGEYNIAALPDNQHYIGPTQAIANDCQCSTVTYNLMSACGACQNRTIIAWSSWSYNCSSVFLDVYPETIPSGTRVPAWAYLNVTNDFWDYVAAEADTAAPESTNSVQKPTGSITSSTPGSSASGSAVSGASPTSGSGTGSKTNTGAIAGGVVGGVVGAAALVGLITWFVLRRRQQQQTPASAMYDSRPMSQGPTEYSAVPPFTPSTQKFYDPSDPSTYPPTAMSPSITTGQSIMYNPSMHQGGQDTYRPGQYTGVPEL</sequence>
<keyword evidence="3 6" id="KW-1133">Transmembrane helix</keyword>
<comment type="subcellular location">
    <subcellularLocation>
        <location evidence="1">Membrane</location>
        <topology evidence="1">Single-pass membrane protein</topology>
    </subcellularLocation>
</comment>
<evidence type="ECO:0000256" key="4">
    <source>
        <dbReference type="ARBA" id="ARBA00023136"/>
    </source>
</evidence>
<name>A0A165TDI8_9AGAM</name>
<dbReference type="GO" id="GO:0071944">
    <property type="term" value="C:cell periphery"/>
    <property type="evidence" value="ECO:0007669"/>
    <property type="project" value="UniProtKB-ARBA"/>
</dbReference>
<keyword evidence="2 6" id="KW-0812">Transmembrane</keyword>
<reference evidence="8 9" key="1">
    <citation type="journal article" date="2016" name="Mol. Biol. Evol.">
        <title>Comparative Genomics of Early-Diverging Mushroom-Forming Fungi Provides Insights into the Origins of Lignocellulose Decay Capabilities.</title>
        <authorList>
            <person name="Nagy L.G."/>
            <person name="Riley R."/>
            <person name="Tritt A."/>
            <person name="Adam C."/>
            <person name="Daum C."/>
            <person name="Floudas D."/>
            <person name="Sun H."/>
            <person name="Yadav J.S."/>
            <person name="Pangilinan J."/>
            <person name="Larsson K.H."/>
            <person name="Matsuura K."/>
            <person name="Barry K."/>
            <person name="Labutti K."/>
            <person name="Kuo R."/>
            <person name="Ohm R.A."/>
            <person name="Bhattacharya S.S."/>
            <person name="Shirouzu T."/>
            <person name="Yoshinaga Y."/>
            <person name="Martin F.M."/>
            <person name="Grigoriev I.V."/>
            <person name="Hibbett D.S."/>
        </authorList>
    </citation>
    <scope>NUCLEOTIDE SEQUENCE [LARGE SCALE GENOMIC DNA]</scope>
    <source>
        <strain evidence="8 9">HHB14362 ss-1</strain>
    </source>
</reference>
<feature type="compositionally biased region" description="Polar residues" evidence="5">
    <location>
        <begin position="283"/>
        <end position="304"/>
    </location>
</feature>
<dbReference type="STRING" id="1314782.A0A165TDI8"/>
<protein>
    <submittedName>
        <fullName evidence="8">Uncharacterized protein</fullName>
    </submittedName>
</protein>
<organism evidence="8 9">
    <name type="scientific">Neolentinus lepideus HHB14362 ss-1</name>
    <dbReference type="NCBI Taxonomy" id="1314782"/>
    <lineage>
        <taxon>Eukaryota</taxon>
        <taxon>Fungi</taxon>
        <taxon>Dikarya</taxon>
        <taxon>Basidiomycota</taxon>
        <taxon>Agaricomycotina</taxon>
        <taxon>Agaricomycetes</taxon>
        <taxon>Gloeophyllales</taxon>
        <taxon>Gloeophyllaceae</taxon>
        <taxon>Neolentinus</taxon>
    </lineage>
</organism>
<evidence type="ECO:0000256" key="7">
    <source>
        <dbReference type="SAM" id="SignalP"/>
    </source>
</evidence>
<dbReference type="InParanoid" id="A0A165TDI8"/>
<dbReference type="PANTHER" id="PTHR15549:SF33">
    <property type="entry name" value="MEMBRANE PROTEIN WSC4, PUTATIVE (AFU_ORTHOLOGUE AFUA_5G09020)-RELATED"/>
    <property type="match status" value="1"/>
</dbReference>